<keyword evidence="2" id="KW-0805">Transcription regulation</keyword>
<name>A0A9X3RXT2_9ACTN</name>
<dbReference type="FunFam" id="1.10.10.10:FF:000001">
    <property type="entry name" value="LysR family transcriptional regulator"/>
    <property type="match status" value="1"/>
</dbReference>
<dbReference type="InterPro" id="IPR036388">
    <property type="entry name" value="WH-like_DNA-bd_sf"/>
</dbReference>
<dbReference type="RefSeq" id="WP_270037488.1">
    <property type="nucleotide sequence ID" value="NZ_JAPDOD010000001.1"/>
</dbReference>
<evidence type="ECO:0000256" key="1">
    <source>
        <dbReference type="ARBA" id="ARBA00009437"/>
    </source>
</evidence>
<dbReference type="Pfam" id="PF03466">
    <property type="entry name" value="LysR_substrate"/>
    <property type="match status" value="1"/>
</dbReference>
<dbReference type="SUPFAM" id="SSF53850">
    <property type="entry name" value="Periplasmic binding protein-like II"/>
    <property type="match status" value="1"/>
</dbReference>
<comment type="caution">
    <text evidence="6">The sequence shown here is derived from an EMBL/GenBank/DDBJ whole genome shotgun (WGS) entry which is preliminary data.</text>
</comment>
<evidence type="ECO:0000256" key="4">
    <source>
        <dbReference type="ARBA" id="ARBA00023163"/>
    </source>
</evidence>
<dbReference type="EMBL" id="JAPDOD010000001">
    <property type="protein sequence ID" value="MDA0158880.1"/>
    <property type="molecule type" value="Genomic_DNA"/>
</dbReference>
<proteinExistence type="inferred from homology"/>
<keyword evidence="3" id="KW-0238">DNA-binding</keyword>
<dbReference type="Proteomes" id="UP001149140">
    <property type="component" value="Unassembled WGS sequence"/>
</dbReference>
<dbReference type="Gene3D" id="1.10.10.10">
    <property type="entry name" value="Winged helix-like DNA-binding domain superfamily/Winged helix DNA-binding domain"/>
    <property type="match status" value="1"/>
</dbReference>
<dbReference type="Pfam" id="PF00126">
    <property type="entry name" value="HTH_1"/>
    <property type="match status" value="1"/>
</dbReference>
<evidence type="ECO:0000256" key="2">
    <source>
        <dbReference type="ARBA" id="ARBA00023015"/>
    </source>
</evidence>
<evidence type="ECO:0000256" key="3">
    <source>
        <dbReference type="ARBA" id="ARBA00023125"/>
    </source>
</evidence>
<dbReference type="CDD" id="cd08414">
    <property type="entry name" value="PBP2_LTTR_aromatics_like"/>
    <property type="match status" value="1"/>
</dbReference>
<accession>A0A9X3RXT2</accession>
<feature type="domain" description="HTH lysR-type" evidence="5">
    <location>
        <begin position="5"/>
        <end position="62"/>
    </location>
</feature>
<dbReference type="InterPro" id="IPR036390">
    <property type="entry name" value="WH_DNA-bd_sf"/>
</dbReference>
<dbReference type="GO" id="GO:0003677">
    <property type="term" value="F:DNA binding"/>
    <property type="evidence" value="ECO:0007669"/>
    <property type="project" value="UniProtKB-KW"/>
</dbReference>
<keyword evidence="7" id="KW-1185">Reference proteome</keyword>
<evidence type="ECO:0000313" key="6">
    <source>
        <dbReference type="EMBL" id="MDA0158880.1"/>
    </source>
</evidence>
<keyword evidence="4" id="KW-0804">Transcription</keyword>
<dbReference type="SUPFAM" id="SSF46785">
    <property type="entry name" value="Winged helix' DNA-binding domain"/>
    <property type="match status" value="1"/>
</dbReference>
<dbReference type="Gene3D" id="3.40.190.10">
    <property type="entry name" value="Periplasmic binding protein-like II"/>
    <property type="match status" value="2"/>
</dbReference>
<protein>
    <submittedName>
        <fullName evidence="6">LysR family transcriptional regulator</fullName>
    </submittedName>
</protein>
<evidence type="ECO:0000313" key="7">
    <source>
        <dbReference type="Proteomes" id="UP001149140"/>
    </source>
</evidence>
<sequence>MWETVELREIRVFLVLAEELHFRRTADRLGLTQSRVSQSLRSLEHKLGLELVHRTSRRVTLSPAGERFREEVGSVYGELVGALQRTHEVGLAVSGELRLGAHNAAAVGARLLGVIDAFEAANERCSVRVIELSFGDRFHSLRRGEIDLMLTRLPFDEPDLVVGPIVDREPRVLAVAHDHPLAGRAAVSIEDLADYDVGWADGLISQISDAFCPGETPSGRPIRRVRLGIGDVGELIVMVARGKIVNPTVSSFATHYGHPNVRYIPITDMPPAETVLVWRRRNSAPAMREFIGIARRALHDHDG</sequence>
<dbReference type="PANTHER" id="PTHR30346">
    <property type="entry name" value="TRANSCRIPTIONAL DUAL REGULATOR HCAR-RELATED"/>
    <property type="match status" value="1"/>
</dbReference>
<dbReference type="PANTHER" id="PTHR30346:SF0">
    <property type="entry name" value="HCA OPERON TRANSCRIPTIONAL ACTIVATOR HCAR"/>
    <property type="match status" value="1"/>
</dbReference>
<gene>
    <name evidence="6" type="ORF">OM076_01285</name>
</gene>
<reference evidence="6" key="1">
    <citation type="submission" date="2022-10" db="EMBL/GenBank/DDBJ databases">
        <title>The WGS of Solirubrobacter ginsenosidimutans DSM 21036.</title>
        <authorList>
            <person name="Jiang Z."/>
        </authorList>
    </citation>
    <scope>NUCLEOTIDE SEQUENCE</scope>
    <source>
        <strain evidence="6">DSM 21036</strain>
    </source>
</reference>
<dbReference type="AlphaFoldDB" id="A0A9X3RXT2"/>
<organism evidence="6 7">
    <name type="scientific">Solirubrobacter ginsenosidimutans</name>
    <dbReference type="NCBI Taxonomy" id="490573"/>
    <lineage>
        <taxon>Bacteria</taxon>
        <taxon>Bacillati</taxon>
        <taxon>Actinomycetota</taxon>
        <taxon>Thermoleophilia</taxon>
        <taxon>Solirubrobacterales</taxon>
        <taxon>Solirubrobacteraceae</taxon>
        <taxon>Solirubrobacter</taxon>
    </lineage>
</organism>
<dbReference type="PRINTS" id="PR00039">
    <property type="entry name" value="HTHLYSR"/>
</dbReference>
<dbReference type="PROSITE" id="PS50931">
    <property type="entry name" value="HTH_LYSR"/>
    <property type="match status" value="1"/>
</dbReference>
<comment type="similarity">
    <text evidence="1">Belongs to the LysR transcriptional regulatory family.</text>
</comment>
<dbReference type="GO" id="GO:0032993">
    <property type="term" value="C:protein-DNA complex"/>
    <property type="evidence" value="ECO:0007669"/>
    <property type="project" value="TreeGrafter"/>
</dbReference>
<dbReference type="InterPro" id="IPR005119">
    <property type="entry name" value="LysR_subst-bd"/>
</dbReference>
<evidence type="ECO:0000259" key="5">
    <source>
        <dbReference type="PROSITE" id="PS50931"/>
    </source>
</evidence>
<dbReference type="InterPro" id="IPR000847">
    <property type="entry name" value="LysR_HTH_N"/>
</dbReference>
<dbReference type="GO" id="GO:0003700">
    <property type="term" value="F:DNA-binding transcription factor activity"/>
    <property type="evidence" value="ECO:0007669"/>
    <property type="project" value="InterPro"/>
</dbReference>